<evidence type="ECO:0000313" key="2">
    <source>
        <dbReference type="EMBL" id="KAB1201011.1"/>
    </source>
</evidence>
<dbReference type="Gene3D" id="1.25.10.10">
    <property type="entry name" value="Leucine-rich Repeat Variant"/>
    <property type="match status" value="2"/>
</dbReference>
<keyword evidence="4" id="KW-1185">Reference proteome</keyword>
<reference evidence="2" key="3">
    <citation type="submission" date="2019-09" db="EMBL/GenBank/DDBJ databases">
        <authorList>
            <person name="Gao Z."/>
        </authorList>
    </citation>
    <scope>NUCLEOTIDE SEQUENCE</scope>
    <source>
        <tissue evidence="2">Leaves</tissue>
    </source>
</reference>
<evidence type="ECO:0000256" key="1">
    <source>
        <dbReference type="SAM" id="MobiDB-lite"/>
    </source>
</evidence>
<evidence type="ECO:0000313" key="3">
    <source>
        <dbReference type="EMBL" id="KAB1201012.1"/>
    </source>
</evidence>
<sequence>MANLPEWMFGSQPSSSSRAAGPGNSGGNIFGGGDGDPSRIYVQNLILALQDDHTRESALYHLDKSRGIREDLGPLLWNSVGTVFTLLQEIVAVYRLLSTPNLTQRVSTRVCNALALLQCVASHPETRMQFINANLPLYLYPLLNTVNKERPYEHLRLISLGVIGALVKVATYIVHKLLTEDEGLKYCCTFAQRFYAIGHALGSMLENPAENPSGRLLKYIIWCYLRLSESPRACDGLRFCLPTRLRDLNIINLLRDDPTAMGWLQQLFNNVATGHQSTTQPAQELLAQLIRG</sequence>
<reference evidence="2" key="1">
    <citation type="submission" date="2018-07" db="EMBL/GenBank/DDBJ databases">
        <authorList>
            <person name="Gao Z.-S."/>
            <person name="Jia H.-M."/>
            <person name="Jia H.-J."/>
            <person name="Cai Q.-L."/>
            <person name="Wang Y."/>
            <person name="Zhao H.-B."/>
        </authorList>
    </citation>
    <scope>NUCLEOTIDE SEQUENCE</scope>
    <source>
        <tissue evidence="2">Leaves</tissue>
    </source>
</reference>
<evidence type="ECO:0008006" key="5">
    <source>
        <dbReference type="Google" id="ProtNLM"/>
    </source>
</evidence>
<dbReference type="AlphaFoldDB" id="A0A6A1UL66"/>
<evidence type="ECO:0000313" key="4">
    <source>
        <dbReference type="Proteomes" id="UP000516437"/>
    </source>
</evidence>
<comment type="caution">
    <text evidence="2">The sequence shown here is derived from an EMBL/GenBank/DDBJ whole genome shotgun (WGS) entry which is preliminary data.</text>
</comment>
<dbReference type="GO" id="GO:0006402">
    <property type="term" value="P:mRNA catabolic process"/>
    <property type="evidence" value="ECO:0007669"/>
    <property type="project" value="InterPro"/>
</dbReference>
<dbReference type="EMBL" id="RXIC02000102">
    <property type="protein sequence ID" value="KAB1201012.1"/>
    <property type="molecule type" value="Genomic_DNA"/>
</dbReference>
<dbReference type="InterPro" id="IPR007216">
    <property type="entry name" value="CNOT9"/>
</dbReference>
<feature type="region of interest" description="Disordered" evidence="1">
    <location>
        <begin position="1"/>
        <end position="29"/>
    </location>
</feature>
<reference evidence="2 4" key="2">
    <citation type="journal article" date="2019" name="Plant Biotechnol. J.">
        <title>The red bayberry genome and genetic basis of sex determination.</title>
        <authorList>
            <person name="Jia H.M."/>
            <person name="Jia H.J."/>
            <person name="Cai Q.L."/>
            <person name="Wang Y."/>
            <person name="Zhao H.B."/>
            <person name="Yang W.F."/>
            <person name="Wang G.Y."/>
            <person name="Li Y.H."/>
            <person name="Zhan D.L."/>
            <person name="Shen Y.T."/>
            <person name="Niu Q.F."/>
            <person name="Chang L."/>
            <person name="Qiu J."/>
            <person name="Zhao L."/>
            <person name="Xie H.B."/>
            <person name="Fu W.Y."/>
            <person name="Jin J."/>
            <person name="Li X.W."/>
            <person name="Jiao Y."/>
            <person name="Zhou C.C."/>
            <person name="Tu T."/>
            <person name="Chai C.Y."/>
            <person name="Gao J.L."/>
            <person name="Fan L.J."/>
            <person name="van de Weg E."/>
            <person name="Wang J.Y."/>
            <person name="Gao Z.S."/>
        </authorList>
    </citation>
    <scope>NUCLEOTIDE SEQUENCE [LARGE SCALE GENOMIC DNA]</scope>
    <source>
        <tissue evidence="2">Leaves</tissue>
    </source>
</reference>
<accession>A0A6A1UL66</accession>
<dbReference type="EMBL" id="RXIC02000102">
    <property type="protein sequence ID" value="KAB1201011.1"/>
    <property type="molecule type" value="Genomic_DNA"/>
</dbReference>
<protein>
    <recommendedName>
        <fullName evidence="5">Cell differentiation protein RCD1-like protein</fullName>
    </recommendedName>
</protein>
<dbReference type="Proteomes" id="UP000516437">
    <property type="component" value="Unassembled WGS sequence"/>
</dbReference>
<dbReference type="PANTHER" id="PTHR12262">
    <property type="entry name" value="CCR4-NOT TRANSCRIPTION COMPLEX SUBUNIT 9"/>
    <property type="match status" value="1"/>
</dbReference>
<name>A0A6A1UL66_9ROSI</name>
<organism evidence="2 4">
    <name type="scientific">Morella rubra</name>
    <name type="common">Chinese bayberry</name>
    <dbReference type="NCBI Taxonomy" id="262757"/>
    <lineage>
        <taxon>Eukaryota</taxon>
        <taxon>Viridiplantae</taxon>
        <taxon>Streptophyta</taxon>
        <taxon>Embryophyta</taxon>
        <taxon>Tracheophyta</taxon>
        <taxon>Spermatophyta</taxon>
        <taxon>Magnoliopsida</taxon>
        <taxon>eudicotyledons</taxon>
        <taxon>Gunneridae</taxon>
        <taxon>Pentapetalae</taxon>
        <taxon>rosids</taxon>
        <taxon>fabids</taxon>
        <taxon>Fagales</taxon>
        <taxon>Myricaceae</taxon>
        <taxon>Morella</taxon>
    </lineage>
</organism>
<dbReference type="Pfam" id="PF04078">
    <property type="entry name" value="Rcd1"/>
    <property type="match status" value="1"/>
</dbReference>
<dbReference type="OrthoDB" id="1183224at2759"/>
<proteinExistence type="predicted"/>
<dbReference type="InterPro" id="IPR011989">
    <property type="entry name" value="ARM-like"/>
</dbReference>
<dbReference type="GO" id="GO:0030014">
    <property type="term" value="C:CCR4-NOT complex"/>
    <property type="evidence" value="ECO:0007669"/>
    <property type="project" value="InterPro"/>
</dbReference>
<gene>
    <name evidence="2" type="ORF">CJ030_MR0G005277</name>
    <name evidence="3" type="ORF">CJ030_MR0G005278</name>
</gene>